<dbReference type="AlphaFoldDB" id="G8BP65"/>
<feature type="compositionally biased region" description="Low complexity" evidence="1">
    <location>
        <begin position="119"/>
        <end position="138"/>
    </location>
</feature>
<dbReference type="EMBL" id="HE612857">
    <property type="protein sequence ID" value="CCE61796.1"/>
    <property type="molecule type" value="Genomic_DNA"/>
</dbReference>
<feature type="compositionally biased region" description="Basic residues" evidence="1">
    <location>
        <begin position="35"/>
        <end position="46"/>
    </location>
</feature>
<feature type="region of interest" description="Disordered" evidence="1">
    <location>
        <begin position="114"/>
        <end position="139"/>
    </location>
</feature>
<evidence type="ECO:0000313" key="2">
    <source>
        <dbReference type="EMBL" id="CCE61796.1"/>
    </source>
</evidence>
<accession>G8BP65</accession>
<dbReference type="KEGG" id="tpf:TPHA_0B01240"/>
<dbReference type="GeneID" id="11534781"/>
<dbReference type="Proteomes" id="UP000005666">
    <property type="component" value="Chromosome 2"/>
</dbReference>
<protein>
    <submittedName>
        <fullName evidence="2">Uncharacterized protein</fullName>
    </submittedName>
</protein>
<organism evidence="2 3">
    <name type="scientific">Tetrapisispora phaffii (strain ATCC 24235 / CBS 4417 / NBRC 1672 / NRRL Y-8282 / UCD 70-5)</name>
    <name type="common">Yeast</name>
    <name type="synonym">Fabospora phaffii</name>
    <dbReference type="NCBI Taxonomy" id="1071381"/>
    <lineage>
        <taxon>Eukaryota</taxon>
        <taxon>Fungi</taxon>
        <taxon>Dikarya</taxon>
        <taxon>Ascomycota</taxon>
        <taxon>Saccharomycotina</taxon>
        <taxon>Saccharomycetes</taxon>
        <taxon>Saccharomycetales</taxon>
        <taxon>Saccharomycetaceae</taxon>
        <taxon>Tetrapisispora</taxon>
    </lineage>
</organism>
<dbReference type="RefSeq" id="XP_003684230.1">
    <property type="nucleotide sequence ID" value="XM_003684182.1"/>
</dbReference>
<sequence>MELESGNIDKTTDDSYNGVNNHDSRVQNNNASTIKLRRSGRTKHKNNIPNTEEHESVEFAPEITLLSDEGFRKERGKQYRTRQLSTASMEDLPLSDLTKIKTEDIDKSLVAELPDSQRSSVNSTVPPVPNNTGVPTSPKIQNTAQGDRIGSLQNNQANAKVGRKRSKRLLRNSQRLSKLTKLEKVQLKKRGVCLRCRKGKHSLNNCPISISNRNISH</sequence>
<evidence type="ECO:0000313" key="3">
    <source>
        <dbReference type="Proteomes" id="UP000005666"/>
    </source>
</evidence>
<feature type="region of interest" description="Disordered" evidence="1">
    <location>
        <begin position="1"/>
        <end position="55"/>
    </location>
</feature>
<reference evidence="2 3" key="1">
    <citation type="journal article" date="2011" name="Proc. Natl. Acad. Sci. U.S.A.">
        <title>Evolutionary erosion of yeast sex chromosomes by mating-type switching accidents.</title>
        <authorList>
            <person name="Gordon J.L."/>
            <person name="Armisen D."/>
            <person name="Proux-Wera E."/>
            <person name="Oheigeartaigh S.S."/>
            <person name="Byrne K.P."/>
            <person name="Wolfe K.H."/>
        </authorList>
    </citation>
    <scope>NUCLEOTIDE SEQUENCE [LARGE SCALE GENOMIC DNA]</scope>
    <source>
        <strain evidence="3">ATCC 24235 / CBS 4417 / NBRC 1672 / NRRL Y-8282 / UCD 70-5</strain>
    </source>
</reference>
<evidence type="ECO:0000256" key="1">
    <source>
        <dbReference type="SAM" id="MobiDB-lite"/>
    </source>
</evidence>
<dbReference type="HOGENOM" id="CLU_1273024_0_0_1"/>
<keyword evidence="3" id="KW-1185">Reference proteome</keyword>
<gene>
    <name evidence="2" type="primary">TPHA0B01240</name>
    <name evidence="2" type="ordered locus">TPHA_0B01240</name>
</gene>
<feature type="compositionally biased region" description="Polar residues" evidence="1">
    <location>
        <begin position="14"/>
        <end position="33"/>
    </location>
</feature>
<name>G8BP65_TETPH</name>
<proteinExistence type="predicted"/>